<proteinExistence type="predicted"/>
<reference evidence="2 3" key="1">
    <citation type="journal article" date="2012" name="J. Bacteriol.">
        <title>Complete genome sequences of Desulfosporosinus orientis DSM765T, Desulfosporosinus youngiae DSM17734T, Desulfosporosinus meridiei DSM13257T, and Desulfosporosinus acidiphilus DSM22704T.</title>
        <authorList>
            <person name="Pester M."/>
            <person name="Brambilla E."/>
            <person name="Alazard D."/>
            <person name="Rattei T."/>
            <person name="Weinmaier T."/>
            <person name="Han J."/>
            <person name="Lucas S."/>
            <person name="Lapidus A."/>
            <person name="Cheng J.F."/>
            <person name="Goodwin L."/>
            <person name="Pitluck S."/>
            <person name="Peters L."/>
            <person name="Ovchinnikova G."/>
            <person name="Teshima H."/>
            <person name="Detter J.C."/>
            <person name="Han C.S."/>
            <person name="Tapia R."/>
            <person name="Land M.L."/>
            <person name="Hauser L."/>
            <person name="Kyrpides N.C."/>
            <person name="Ivanova N.N."/>
            <person name="Pagani I."/>
            <person name="Huntmann M."/>
            <person name="Wei C.L."/>
            <person name="Davenport K.W."/>
            <person name="Daligault H."/>
            <person name="Chain P.S."/>
            <person name="Chen A."/>
            <person name="Mavromatis K."/>
            <person name="Markowitz V."/>
            <person name="Szeto E."/>
            <person name="Mikhailova N."/>
            <person name="Pati A."/>
            <person name="Wagner M."/>
            <person name="Woyke T."/>
            <person name="Ollivier B."/>
            <person name="Klenk H.P."/>
            <person name="Spring S."/>
            <person name="Loy A."/>
        </authorList>
    </citation>
    <scope>NUCLEOTIDE SEQUENCE [LARGE SCALE GENOMIC DNA]</scope>
    <source>
        <strain evidence="3">DSM 22704 / JCM 16185 / SJ4</strain>
    </source>
</reference>
<feature type="transmembrane region" description="Helical" evidence="1">
    <location>
        <begin position="34"/>
        <end position="55"/>
    </location>
</feature>
<dbReference type="OrthoDB" id="1730297at2"/>
<evidence type="ECO:0000256" key="1">
    <source>
        <dbReference type="SAM" id="Phobius"/>
    </source>
</evidence>
<dbReference type="HOGENOM" id="CLU_194269_2_0_9"/>
<keyword evidence="1" id="KW-1133">Transmembrane helix</keyword>
<gene>
    <name evidence="2" type="ordered locus">Desaci_0171</name>
</gene>
<feature type="transmembrane region" description="Helical" evidence="1">
    <location>
        <begin position="6"/>
        <end position="22"/>
    </location>
</feature>
<dbReference type="Proteomes" id="UP000002892">
    <property type="component" value="Chromosome"/>
</dbReference>
<dbReference type="STRING" id="646529.Desaci_0171"/>
<dbReference type="EMBL" id="CP003639">
    <property type="protein sequence ID" value="AFM39248.1"/>
    <property type="molecule type" value="Genomic_DNA"/>
</dbReference>
<evidence type="ECO:0000313" key="2">
    <source>
        <dbReference type="EMBL" id="AFM39248.1"/>
    </source>
</evidence>
<organism evidence="2 3">
    <name type="scientific">Desulfosporosinus acidiphilus (strain DSM 22704 / JCM 16185 / SJ4)</name>
    <dbReference type="NCBI Taxonomy" id="646529"/>
    <lineage>
        <taxon>Bacteria</taxon>
        <taxon>Bacillati</taxon>
        <taxon>Bacillota</taxon>
        <taxon>Clostridia</taxon>
        <taxon>Eubacteriales</taxon>
        <taxon>Desulfitobacteriaceae</taxon>
        <taxon>Desulfosporosinus</taxon>
    </lineage>
</organism>
<dbReference type="KEGG" id="dai:Desaci_0171"/>
<accession>I4D0C4</accession>
<dbReference type="RefSeq" id="WP_014825263.1">
    <property type="nucleotide sequence ID" value="NC_018068.1"/>
</dbReference>
<keyword evidence="3" id="KW-1185">Reference proteome</keyword>
<keyword evidence="1" id="KW-0812">Transmembrane</keyword>
<sequence length="72" mass="8287">MNVFLYIIVLIFVFTLISLSQIPSLLKNKQRKELTFVIILLCIGFVLNFLLIIGIKLPNPIKILTFVIRSLL</sequence>
<protein>
    <submittedName>
        <fullName evidence="2">Uncharacterized protein</fullName>
    </submittedName>
</protein>
<evidence type="ECO:0000313" key="3">
    <source>
        <dbReference type="Proteomes" id="UP000002892"/>
    </source>
</evidence>
<name>I4D0C4_DESAJ</name>
<dbReference type="AlphaFoldDB" id="I4D0C4"/>
<keyword evidence="1" id="KW-0472">Membrane</keyword>